<evidence type="ECO:0000259" key="3">
    <source>
        <dbReference type="Pfam" id="PF13458"/>
    </source>
</evidence>
<sequence length="89" mass="9187">RYTAFQASAYAAASVLVEALKRAGAHLTRPGLVAALEGLRAFDPGPGPAITFGRNRRVGAYGASLSRVDPSSVDVAHTAPVSAWVEVVP</sequence>
<dbReference type="Proteomes" id="UP000075635">
    <property type="component" value="Unassembled WGS sequence"/>
</dbReference>
<evidence type="ECO:0000256" key="1">
    <source>
        <dbReference type="ARBA" id="ARBA00010062"/>
    </source>
</evidence>
<feature type="non-terminal residue" evidence="4">
    <location>
        <position position="1"/>
    </location>
</feature>
<organism evidence="4 5">
    <name type="scientific">Sorangium cellulosum</name>
    <name type="common">Polyangium cellulosum</name>
    <dbReference type="NCBI Taxonomy" id="56"/>
    <lineage>
        <taxon>Bacteria</taxon>
        <taxon>Pseudomonadati</taxon>
        <taxon>Myxococcota</taxon>
        <taxon>Polyangia</taxon>
        <taxon>Polyangiales</taxon>
        <taxon>Polyangiaceae</taxon>
        <taxon>Sorangium</taxon>
    </lineage>
</organism>
<evidence type="ECO:0000313" key="4">
    <source>
        <dbReference type="EMBL" id="KYF85321.1"/>
    </source>
</evidence>
<accession>A0A150RYR0</accession>
<comment type="caution">
    <text evidence="4">The sequence shown here is derived from an EMBL/GenBank/DDBJ whole genome shotgun (WGS) entry which is preliminary data.</text>
</comment>
<protein>
    <recommendedName>
        <fullName evidence="3">Leucine-binding protein domain-containing protein</fullName>
    </recommendedName>
</protein>
<dbReference type="InterPro" id="IPR028082">
    <property type="entry name" value="Peripla_BP_I"/>
</dbReference>
<feature type="domain" description="Leucine-binding protein" evidence="3">
    <location>
        <begin position="3"/>
        <end position="60"/>
    </location>
</feature>
<evidence type="ECO:0000313" key="5">
    <source>
        <dbReference type="Proteomes" id="UP000075635"/>
    </source>
</evidence>
<dbReference type="Pfam" id="PF13458">
    <property type="entry name" value="Peripla_BP_6"/>
    <property type="match status" value="1"/>
</dbReference>
<dbReference type="Gene3D" id="3.40.50.2300">
    <property type="match status" value="1"/>
</dbReference>
<dbReference type="AlphaFoldDB" id="A0A150RYR0"/>
<reference evidence="4 5" key="1">
    <citation type="submission" date="2014-02" db="EMBL/GenBank/DDBJ databases">
        <title>The small core and large imbalanced accessory genome model reveals a collaborative survival strategy of Sorangium cellulosum strains in nature.</title>
        <authorList>
            <person name="Han K."/>
            <person name="Peng R."/>
            <person name="Blom J."/>
            <person name="Li Y.-Z."/>
        </authorList>
    </citation>
    <scope>NUCLEOTIDE SEQUENCE [LARGE SCALE GENOMIC DNA]</scope>
    <source>
        <strain evidence="4 5">So0011-07</strain>
    </source>
</reference>
<dbReference type="InterPro" id="IPR028081">
    <property type="entry name" value="Leu-bd"/>
</dbReference>
<comment type="similarity">
    <text evidence="1">Belongs to the leucine-binding protein family.</text>
</comment>
<proteinExistence type="inferred from homology"/>
<gene>
    <name evidence="4" type="ORF">BE17_21060</name>
</gene>
<dbReference type="EMBL" id="JEMB01001735">
    <property type="protein sequence ID" value="KYF85321.1"/>
    <property type="molecule type" value="Genomic_DNA"/>
</dbReference>
<name>A0A150RYR0_SORCE</name>
<dbReference type="SUPFAM" id="SSF53822">
    <property type="entry name" value="Periplasmic binding protein-like I"/>
    <property type="match status" value="1"/>
</dbReference>
<keyword evidence="2" id="KW-0732">Signal</keyword>
<evidence type="ECO:0000256" key="2">
    <source>
        <dbReference type="ARBA" id="ARBA00022729"/>
    </source>
</evidence>